<feature type="compositionally biased region" description="Basic and acidic residues" evidence="1">
    <location>
        <begin position="501"/>
        <end position="512"/>
    </location>
</feature>
<name>A0A8H7P575_9APHY</name>
<protein>
    <submittedName>
        <fullName evidence="2">Uncharacterized protein</fullName>
    </submittedName>
</protein>
<gene>
    <name evidence="2" type="ORF">IEO21_03693</name>
</gene>
<evidence type="ECO:0000256" key="1">
    <source>
        <dbReference type="SAM" id="MobiDB-lite"/>
    </source>
</evidence>
<reference evidence="2" key="1">
    <citation type="submission" date="2020-11" db="EMBL/GenBank/DDBJ databases">
        <authorList>
            <person name="Koelle M."/>
            <person name="Horta M.A.C."/>
            <person name="Nowrousian M."/>
            <person name="Ohm R.A."/>
            <person name="Benz P."/>
            <person name="Pilgard A."/>
        </authorList>
    </citation>
    <scope>NUCLEOTIDE SEQUENCE</scope>
    <source>
        <strain evidence="2">FPRL280</strain>
    </source>
</reference>
<dbReference type="EMBL" id="JADOXO010000048">
    <property type="protein sequence ID" value="KAF9817019.1"/>
    <property type="molecule type" value="Genomic_DNA"/>
</dbReference>
<evidence type="ECO:0000313" key="2">
    <source>
        <dbReference type="EMBL" id="KAF9817019.1"/>
    </source>
</evidence>
<evidence type="ECO:0000313" key="3">
    <source>
        <dbReference type="Proteomes" id="UP000639403"/>
    </source>
</evidence>
<sequence length="549" mass="59661">MTCATFTSLSHLPFGTLACTDGQVVRFTAPPTSPPFVAAPWAARRLGKRVFESKTQYRQSVRAAYDAHGRHRTLGRTLDVHNLRRIRLGEVDWVDEQDGRSSAGKRKRLTEGVRTLDVGASDEDERRPTFKVCTAEARVELVQDTRIVNIAELVVSKRRQDHSARRRRLAKTPYTFSTSKKSKGKSGVSASASDVFGPVLGVLGDITNKGVSFGAVPTPLVPLRRRRRRCAEPVSPSPIPRIAKPCALDGLHAFLLATPSFPEQLNGHLEDANMMFEGVTLCGDEIPTVLAPVPFDLNVMDGFDILFPQPVPTVMEVDVCPVAEAIPQPSPYRTMDTKNTVLEGPLRAAIDCWNDIFDGRDGGMSPCRECVDVKTITSALEALVISEAVMEVDEVLEDDPVDVDMDVPLRAMLTVDILVAPIVDVAMDAPDVPHEVMVGPRHPVPPHPGPQAHAGQIQVVPPLPPWCLPPFLPPCDPPAECSLASSQSPTPPPPPWQAVTKEPEEPDWKELFGDDADEDGSSETNVPEKPAAAADDDDLESLFGPDPDG</sequence>
<proteinExistence type="predicted"/>
<comment type="caution">
    <text evidence="2">The sequence shown here is derived from an EMBL/GenBank/DDBJ whole genome shotgun (WGS) entry which is preliminary data.</text>
</comment>
<dbReference type="Proteomes" id="UP000639403">
    <property type="component" value="Unassembled WGS sequence"/>
</dbReference>
<feature type="region of interest" description="Disordered" evidence="1">
    <location>
        <begin position="438"/>
        <end position="457"/>
    </location>
</feature>
<dbReference type="AlphaFoldDB" id="A0A8H7P575"/>
<accession>A0A8H7P575</accession>
<organism evidence="2 3">
    <name type="scientific">Rhodonia placenta</name>
    <dbReference type="NCBI Taxonomy" id="104341"/>
    <lineage>
        <taxon>Eukaryota</taxon>
        <taxon>Fungi</taxon>
        <taxon>Dikarya</taxon>
        <taxon>Basidiomycota</taxon>
        <taxon>Agaricomycotina</taxon>
        <taxon>Agaricomycetes</taxon>
        <taxon>Polyporales</taxon>
        <taxon>Adustoporiaceae</taxon>
        <taxon>Rhodonia</taxon>
    </lineage>
</organism>
<reference evidence="2" key="2">
    <citation type="journal article" name="Front. Microbiol.">
        <title>Degradative Capacity of Two Strains of Rhodonia placenta: From Phenotype to Genotype.</title>
        <authorList>
            <person name="Kolle M."/>
            <person name="Horta M.A.C."/>
            <person name="Nowrousian M."/>
            <person name="Ohm R.A."/>
            <person name="Benz J.P."/>
            <person name="Pilgard A."/>
        </authorList>
    </citation>
    <scope>NUCLEOTIDE SEQUENCE</scope>
    <source>
        <strain evidence="2">FPRL280</strain>
    </source>
</reference>
<feature type="region of interest" description="Disordered" evidence="1">
    <location>
        <begin position="479"/>
        <end position="549"/>
    </location>
</feature>